<comment type="caution">
    <text evidence="1">The sequence shown here is derived from an EMBL/GenBank/DDBJ whole genome shotgun (WGS) entry which is preliminary data.</text>
</comment>
<dbReference type="RefSeq" id="WP_157104693.1">
    <property type="nucleotide sequence ID" value="NZ_SNXK01000012.1"/>
</dbReference>
<keyword evidence="2" id="KW-1185">Reference proteome</keyword>
<gene>
    <name evidence="1" type="ORF">DFR75_11298</name>
</gene>
<protein>
    <submittedName>
        <fullName evidence="1">Uncharacterized protein</fullName>
    </submittedName>
</protein>
<dbReference type="Proteomes" id="UP000295087">
    <property type="component" value="Unassembled WGS sequence"/>
</dbReference>
<reference evidence="1 2" key="1">
    <citation type="submission" date="2019-03" db="EMBL/GenBank/DDBJ databases">
        <title>Genomic Encyclopedia of Type Strains, Phase IV (KMG-IV): sequencing the most valuable type-strain genomes for metagenomic binning, comparative biology and taxonomic classification.</title>
        <authorList>
            <person name="Goeker M."/>
        </authorList>
    </citation>
    <scope>NUCLEOTIDE SEQUENCE [LARGE SCALE GENOMIC DNA]</scope>
    <source>
        <strain evidence="1 2">DSM 44496</strain>
    </source>
</reference>
<name>A0A4R6NYJ5_NOCIG</name>
<dbReference type="AlphaFoldDB" id="A0A4R6NYJ5"/>
<accession>A0A4R6NYJ5</accession>
<organism evidence="1 2">
    <name type="scientific">Nocardia ignorata</name>
    <dbReference type="NCBI Taxonomy" id="145285"/>
    <lineage>
        <taxon>Bacteria</taxon>
        <taxon>Bacillati</taxon>
        <taxon>Actinomycetota</taxon>
        <taxon>Actinomycetes</taxon>
        <taxon>Mycobacteriales</taxon>
        <taxon>Nocardiaceae</taxon>
        <taxon>Nocardia</taxon>
    </lineage>
</organism>
<sequence>MSARCVWCAEPAATEGVDLHGRSNPLLASGFGDLCDPCDRVNNYLWQLPYLAGVE</sequence>
<proteinExistence type="predicted"/>
<evidence type="ECO:0000313" key="1">
    <source>
        <dbReference type="EMBL" id="TDP29830.1"/>
    </source>
</evidence>
<evidence type="ECO:0000313" key="2">
    <source>
        <dbReference type="Proteomes" id="UP000295087"/>
    </source>
</evidence>
<dbReference type="EMBL" id="SNXK01000012">
    <property type="protein sequence ID" value="TDP29830.1"/>
    <property type="molecule type" value="Genomic_DNA"/>
</dbReference>